<dbReference type="Gramene" id="Kaladp0088s0061.1.v1.1">
    <property type="protein sequence ID" value="Kaladp0088s0061.1.v1.1"/>
    <property type="gene ID" value="Kaladp0088s0061.v1.1"/>
</dbReference>
<evidence type="ECO:0000313" key="2">
    <source>
        <dbReference type="EnsemblPlants" id="Kaladp0088s0061.1.v1.1"/>
    </source>
</evidence>
<name>A0A7N0UX65_KALFE</name>
<organism evidence="2 3">
    <name type="scientific">Kalanchoe fedtschenkoi</name>
    <name type="common">Lavender scallops</name>
    <name type="synonym">South American air plant</name>
    <dbReference type="NCBI Taxonomy" id="63787"/>
    <lineage>
        <taxon>Eukaryota</taxon>
        <taxon>Viridiplantae</taxon>
        <taxon>Streptophyta</taxon>
        <taxon>Embryophyta</taxon>
        <taxon>Tracheophyta</taxon>
        <taxon>Spermatophyta</taxon>
        <taxon>Magnoliopsida</taxon>
        <taxon>eudicotyledons</taxon>
        <taxon>Gunneridae</taxon>
        <taxon>Pentapetalae</taxon>
        <taxon>Saxifragales</taxon>
        <taxon>Crassulaceae</taxon>
        <taxon>Kalanchoe</taxon>
    </lineage>
</organism>
<evidence type="ECO:0000256" key="1">
    <source>
        <dbReference type="SAM" id="MobiDB-lite"/>
    </source>
</evidence>
<feature type="compositionally biased region" description="Basic and acidic residues" evidence="1">
    <location>
        <begin position="79"/>
        <end position="89"/>
    </location>
</feature>
<accession>A0A7N0UX65</accession>
<dbReference type="PANTHER" id="PTHR35280:SF1">
    <property type="entry name" value="F17L21.9"/>
    <property type="match status" value="1"/>
</dbReference>
<feature type="region of interest" description="Disordered" evidence="1">
    <location>
        <begin position="173"/>
        <end position="193"/>
    </location>
</feature>
<dbReference type="OMA" id="QHCNHLV"/>
<proteinExistence type="predicted"/>
<reference evidence="2" key="1">
    <citation type="submission" date="2021-01" db="UniProtKB">
        <authorList>
            <consortium name="EnsemblPlants"/>
        </authorList>
    </citation>
    <scope>IDENTIFICATION</scope>
</reference>
<evidence type="ECO:0000313" key="3">
    <source>
        <dbReference type="Proteomes" id="UP000594263"/>
    </source>
</evidence>
<sequence>METSTNEVEWIQQAVYRLTEENNMEGLSVDQILTAGEDDGQIILSKLLLQLETLQANNTSEDILGVVLLETQGSPAPDGPDKVDSRSEVNDESTSISTGTELTNKVADEIIKELEKLRKQNVMTYCLLSAMMVLTLVWQLSEMSLVLKVKNGLSNPFKVLGGVLFRMIVKPANGQGSAKKPNESHSLPRLHNLNLSNYNGHLARSSD</sequence>
<keyword evidence="3" id="KW-1185">Reference proteome</keyword>
<protein>
    <submittedName>
        <fullName evidence="2">Uncharacterized protein</fullName>
    </submittedName>
</protein>
<dbReference type="PANTHER" id="PTHR35280">
    <property type="entry name" value="F17L21.9"/>
    <property type="match status" value="1"/>
</dbReference>
<feature type="region of interest" description="Disordered" evidence="1">
    <location>
        <begin position="71"/>
        <end position="99"/>
    </location>
</feature>
<dbReference type="EnsemblPlants" id="Kaladp0088s0061.1.v1.1">
    <property type="protein sequence ID" value="Kaladp0088s0061.1.v1.1"/>
    <property type="gene ID" value="Kaladp0088s0061.v1.1"/>
</dbReference>
<dbReference type="AlphaFoldDB" id="A0A7N0UX65"/>
<dbReference type="Proteomes" id="UP000594263">
    <property type="component" value="Unplaced"/>
</dbReference>